<gene>
    <name evidence="1" type="ORF">LG632_26160</name>
</gene>
<evidence type="ECO:0008006" key="3">
    <source>
        <dbReference type="Google" id="ProtNLM"/>
    </source>
</evidence>
<sequence>MGIVITAAGTAAPTACGAPASTVDLAARAARDCLARAQLSPSAVGILVNVGVYRESNTFEPALAALVQKRIGINLDYIADPEPAAGFSFDLMNGACGVLNAVQAGQALLETGSTERLLITAADVHPGGDARRDPHYPYADLAGALLLERSPDPDAGFGPVRHYSGNGPSDTHGYLDTATMGREGRTTVTVRRSPGHAARRAELAATAVADYAARYGLDLERTCVIGPQAGADVVTGAPVPGAGPDRAAAAGTDAGAAAGTDAGAAAAADAGEPHTAAPVLGYLRALAAPQPRRHDQLLFVTAGAGPTAACVSYRPEAW</sequence>
<dbReference type="InterPro" id="IPR016039">
    <property type="entry name" value="Thiolase-like"/>
</dbReference>
<proteinExistence type="predicted"/>
<dbReference type="Gene3D" id="3.40.47.10">
    <property type="match status" value="1"/>
</dbReference>
<accession>A0ABS8BDX1</accession>
<dbReference type="PANTHER" id="PTHR34069:SF2">
    <property type="entry name" value="BETA-KETOACYL-[ACYL-CARRIER-PROTEIN] SYNTHASE III"/>
    <property type="match status" value="1"/>
</dbReference>
<dbReference type="Proteomes" id="UP001199054">
    <property type="component" value="Unassembled WGS sequence"/>
</dbReference>
<keyword evidence="2" id="KW-1185">Reference proteome</keyword>
<dbReference type="RefSeq" id="WP_226730011.1">
    <property type="nucleotide sequence ID" value="NZ_JAJAUY010000152.1"/>
</dbReference>
<protein>
    <recommendedName>
        <fullName evidence="3">Beta-ketoacyl-[acyl-carrier-protein] synthase III N-terminal domain-containing protein</fullName>
    </recommendedName>
</protein>
<evidence type="ECO:0000313" key="1">
    <source>
        <dbReference type="EMBL" id="MCB5182832.1"/>
    </source>
</evidence>
<dbReference type="SUPFAM" id="SSF53901">
    <property type="entry name" value="Thiolase-like"/>
    <property type="match status" value="1"/>
</dbReference>
<reference evidence="1 2" key="1">
    <citation type="submission" date="2021-10" db="EMBL/GenBank/DDBJ databases">
        <title>Streptomyces sp. strain SMC 277, a novel streptomycete isolated from soil.</title>
        <authorList>
            <person name="Chanama M."/>
        </authorList>
    </citation>
    <scope>NUCLEOTIDE SEQUENCE [LARGE SCALE GENOMIC DNA]</scope>
    <source>
        <strain evidence="1 2">SMC 277</strain>
    </source>
</reference>
<organism evidence="1 2">
    <name type="scientific">Streptomyces antimicrobicus</name>
    <dbReference type="NCBI Taxonomy" id="2883108"/>
    <lineage>
        <taxon>Bacteria</taxon>
        <taxon>Bacillati</taxon>
        <taxon>Actinomycetota</taxon>
        <taxon>Actinomycetes</taxon>
        <taxon>Kitasatosporales</taxon>
        <taxon>Streptomycetaceae</taxon>
        <taxon>Streptomyces</taxon>
    </lineage>
</organism>
<evidence type="ECO:0000313" key="2">
    <source>
        <dbReference type="Proteomes" id="UP001199054"/>
    </source>
</evidence>
<dbReference type="EMBL" id="JAJAUY010000152">
    <property type="protein sequence ID" value="MCB5182832.1"/>
    <property type="molecule type" value="Genomic_DNA"/>
</dbReference>
<comment type="caution">
    <text evidence="1">The sequence shown here is derived from an EMBL/GenBank/DDBJ whole genome shotgun (WGS) entry which is preliminary data.</text>
</comment>
<name>A0ABS8BDX1_9ACTN</name>
<dbReference type="PANTHER" id="PTHR34069">
    <property type="entry name" value="3-OXOACYL-[ACYL-CARRIER-PROTEIN] SYNTHASE 3"/>
    <property type="match status" value="1"/>
</dbReference>